<feature type="region of interest" description="Disordered" evidence="1">
    <location>
        <begin position="207"/>
        <end position="244"/>
    </location>
</feature>
<organism evidence="2 3">
    <name type="scientific">Porphyra umbilicalis</name>
    <name type="common">Purple laver</name>
    <name type="synonym">Red alga</name>
    <dbReference type="NCBI Taxonomy" id="2786"/>
    <lineage>
        <taxon>Eukaryota</taxon>
        <taxon>Rhodophyta</taxon>
        <taxon>Bangiophyceae</taxon>
        <taxon>Bangiales</taxon>
        <taxon>Bangiaceae</taxon>
        <taxon>Porphyra</taxon>
    </lineage>
</organism>
<proteinExistence type="predicted"/>
<feature type="region of interest" description="Disordered" evidence="1">
    <location>
        <begin position="1"/>
        <end position="26"/>
    </location>
</feature>
<feature type="compositionally biased region" description="Basic residues" evidence="1">
    <location>
        <begin position="156"/>
        <end position="170"/>
    </location>
</feature>
<feature type="compositionally biased region" description="Low complexity" evidence="1">
    <location>
        <begin position="92"/>
        <end position="102"/>
    </location>
</feature>
<reference evidence="2 3" key="1">
    <citation type="submission" date="2017-03" db="EMBL/GenBank/DDBJ databases">
        <title>WGS assembly of Porphyra umbilicalis.</title>
        <authorList>
            <person name="Brawley S.H."/>
            <person name="Blouin N.A."/>
            <person name="Ficko-Blean E."/>
            <person name="Wheeler G.L."/>
            <person name="Lohr M."/>
            <person name="Goodson H.V."/>
            <person name="Jenkins J.W."/>
            <person name="Blaby-Haas C.E."/>
            <person name="Helliwell K.E."/>
            <person name="Chan C."/>
            <person name="Marriage T."/>
            <person name="Bhattacharya D."/>
            <person name="Klein A.S."/>
            <person name="Badis Y."/>
            <person name="Brodie J."/>
            <person name="Cao Y."/>
            <person name="Collen J."/>
            <person name="Dittami S.M."/>
            <person name="Gachon C.M."/>
            <person name="Green B.R."/>
            <person name="Karpowicz S."/>
            <person name="Kim J.W."/>
            <person name="Kudahl U."/>
            <person name="Lin S."/>
            <person name="Michel G."/>
            <person name="Mittag M."/>
            <person name="Olson B.J."/>
            <person name="Pangilinan J."/>
            <person name="Peng Y."/>
            <person name="Qiu H."/>
            <person name="Shu S."/>
            <person name="Singer J.T."/>
            <person name="Smith A.G."/>
            <person name="Sprecher B.N."/>
            <person name="Wagner V."/>
            <person name="Wang W."/>
            <person name="Wang Z.-Y."/>
            <person name="Yan J."/>
            <person name="Yarish C."/>
            <person name="Zoeuner-Riek S."/>
            <person name="Zhuang Y."/>
            <person name="Zou Y."/>
            <person name="Lindquist E.A."/>
            <person name="Grimwood J."/>
            <person name="Barry K."/>
            <person name="Rokhsar D.S."/>
            <person name="Schmutz J."/>
            <person name="Stiller J.W."/>
            <person name="Grossman A.R."/>
            <person name="Prochnik S.E."/>
        </authorList>
    </citation>
    <scope>NUCLEOTIDE SEQUENCE [LARGE SCALE GENOMIC DNA]</scope>
    <source>
        <strain evidence="2">4086291</strain>
    </source>
</reference>
<feature type="region of interest" description="Disordered" evidence="1">
    <location>
        <begin position="38"/>
        <end position="116"/>
    </location>
</feature>
<evidence type="ECO:0000313" key="2">
    <source>
        <dbReference type="EMBL" id="OSX81538.1"/>
    </source>
</evidence>
<evidence type="ECO:0000313" key="3">
    <source>
        <dbReference type="Proteomes" id="UP000218209"/>
    </source>
</evidence>
<name>A0A1X6PLC0_PORUM</name>
<dbReference type="Proteomes" id="UP000218209">
    <property type="component" value="Unassembled WGS sequence"/>
</dbReference>
<sequence>MTHPRVSPGLKRTPRRGPPDATRKPRVHIYPAHLQVRGTSRGDQRHAVVTSTTSCSAPLTVPPGVPSPAREPAAASTNPCGDTTAIIRVSGAPPNAFPNAAPTMDRRAARPRNSGGRFVMLTPEQRAALLAASGPRPQAPHPPHSQRADPPSVPAARRRHPQAPRRRRPATGRECGGRRRGCRRHRRPRYCAGDIKRSGAVRAAVSRTLGRRIGRRGPAPARPPGPRGERRCPEPEHRRPPRRRAAVLLQRPRGGRVRPDGRGRLAGAVGGAGPLPAATPGGGCMAARPRVAVAGAGRAAAAFGQVPQRRGRVAACRHCCSTATATAAPALPPARVAAATARQRARHCGGAATSRQGSSFDGRRRRRRRLGGGWRLHREPLHLLPVAVRVAGAGRGARPPAGRARTAAVRAAAAPNR</sequence>
<keyword evidence="3" id="KW-1185">Reference proteome</keyword>
<feature type="region of interest" description="Disordered" evidence="1">
    <location>
        <begin position="394"/>
        <end position="417"/>
    </location>
</feature>
<gene>
    <name evidence="2" type="ORF">BU14_0014s0088</name>
</gene>
<feature type="region of interest" description="Disordered" evidence="1">
    <location>
        <begin position="133"/>
        <end position="185"/>
    </location>
</feature>
<dbReference type="AlphaFoldDB" id="A0A1X6PLC0"/>
<protein>
    <submittedName>
        <fullName evidence="2">Uncharacterized protein</fullName>
    </submittedName>
</protein>
<feature type="compositionally biased region" description="Basic and acidic residues" evidence="1">
    <location>
        <begin position="227"/>
        <end position="238"/>
    </location>
</feature>
<evidence type="ECO:0000256" key="1">
    <source>
        <dbReference type="SAM" id="MobiDB-lite"/>
    </source>
</evidence>
<dbReference type="EMBL" id="KV918761">
    <property type="protein sequence ID" value="OSX81538.1"/>
    <property type="molecule type" value="Genomic_DNA"/>
</dbReference>
<accession>A0A1X6PLC0</accession>